<keyword evidence="11" id="KW-1185">Reference proteome</keyword>
<dbReference type="Pfam" id="PF00441">
    <property type="entry name" value="Acyl-CoA_dh_1"/>
    <property type="match status" value="1"/>
</dbReference>
<dbReference type="Proteomes" id="UP000656042">
    <property type="component" value="Unassembled WGS sequence"/>
</dbReference>
<evidence type="ECO:0000256" key="6">
    <source>
        <dbReference type="RuleBase" id="RU362125"/>
    </source>
</evidence>
<dbReference type="InterPro" id="IPR009075">
    <property type="entry name" value="AcylCo_DH/oxidase_C"/>
</dbReference>
<feature type="domain" description="Acyl-CoA dehydrogenase/oxidase C-terminal" evidence="7">
    <location>
        <begin position="221"/>
        <end position="369"/>
    </location>
</feature>
<comment type="caution">
    <text evidence="10">The sequence shown here is derived from an EMBL/GenBank/DDBJ whole genome shotgun (WGS) entry which is preliminary data.</text>
</comment>
<evidence type="ECO:0000256" key="4">
    <source>
        <dbReference type="ARBA" id="ARBA00022827"/>
    </source>
</evidence>
<organism evidence="10 11">
    <name type="scientific">Mangrovihabitans endophyticus</name>
    <dbReference type="NCBI Taxonomy" id="1751298"/>
    <lineage>
        <taxon>Bacteria</taxon>
        <taxon>Bacillati</taxon>
        <taxon>Actinomycetota</taxon>
        <taxon>Actinomycetes</taxon>
        <taxon>Micromonosporales</taxon>
        <taxon>Micromonosporaceae</taxon>
        <taxon>Mangrovihabitans</taxon>
    </lineage>
</organism>
<dbReference type="EMBL" id="BMMX01000001">
    <property type="protein sequence ID" value="GGK74700.1"/>
    <property type="molecule type" value="Genomic_DNA"/>
</dbReference>
<dbReference type="Gene3D" id="1.20.140.10">
    <property type="entry name" value="Butyryl-CoA Dehydrogenase, subunit A, domain 3"/>
    <property type="match status" value="1"/>
</dbReference>
<dbReference type="InterPro" id="IPR006091">
    <property type="entry name" value="Acyl-CoA_Oxase/DH_mid-dom"/>
</dbReference>
<comment type="cofactor">
    <cofactor evidence="1 6">
        <name>FAD</name>
        <dbReference type="ChEBI" id="CHEBI:57692"/>
    </cofactor>
</comment>
<proteinExistence type="inferred from homology"/>
<evidence type="ECO:0000259" key="9">
    <source>
        <dbReference type="Pfam" id="PF02771"/>
    </source>
</evidence>
<dbReference type="RefSeq" id="WP_189077413.1">
    <property type="nucleotide sequence ID" value="NZ_BMMX01000001.1"/>
</dbReference>
<protein>
    <submittedName>
        <fullName evidence="10">Acyl-CoA dehydrogenase</fullName>
    </submittedName>
</protein>
<dbReference type="AlphaFoldDB" id="A0A8J3FMB3"/>
<dbReference type="Pfam" id="PF02770">
    <property type="entry name" value="Acyl-CoA_dh_M"/>
    <property type="match status" value="1"/>
</dbReference>
<evidence type="ECO:0000256" key="3">
    <source>
        <dbReference type="ARBA" id="ARBA00022630"/>
    </source>
</evidence>
<evidence type="ECO:0000313" key="10">
    <source>
        <dbReference type="EMBL" id="GGK74700.1"/>
    </source>
</evidence>
<evidence type="ECO:0000256" key="5">
    <source>
        <dbReference type="ARBA" id="ARBA00023002"/>
    </source>
</evidence>
<evidence type="ECO:0000256" key="2">
    <source>
        <dbReference type="ARBA" id="ARBA00009347"/>
    </source>
</evidence>
<dbReference type="Gene3D" id="1.10.540.10">
    <property type="entry name" value="Acyl-CoA dehydrogenase/oxidase, N-terminal domain"/>
    <property type="match status" value="1"/>
</dbReference>
<accession>A0A8J3FMB3</accession>
<feature type="domain" description="Acyl-CoA dehydrogenase/oxidase N-terminal" evidence="9">
    <location>
        <begin position="6"/>
        <end position="118"/>
    </location>
</feature>
<dbReference type="CDD" id="cd00567">
    <property type="entry name" value="ACAD"/>
    <property type="match status" value="1"/>
</dbReference>
<dbReference type="PANTHER" id="PTHR43884:SF20">
    <property type="entry name" value="ACYL-COA DEHYDROGENASE FADE28"/>
    <property type="match status" value="1"/>
</dbReference>
<reference evidence="10" key="2">
    <citation type="submission" date="2020-09" db="EMBL/GenBank/DDBJ databases">
        <authorList>
            <person name="Sun Q."/>
            <person name="Zhou Y."/>
        </authorList>
    </citation>
    <scope>NUCLEOTIDE SEQUENCE</scope>
    <source>
        <strain evidence="10">CGMCC 4.7299</strain>
    </source>
</reference>
<dbReference type="PANTHER" id="PTHR43884">
    <property type="entry name" value="ACYL-COA DEHYDROGENASE"/>
    <property type="match status" value="1"/>
</dbReference>
<keyword evidence="4 6" id="KW-0274">FAD</keyword>
<dbReference type="Gene3D" id="2.40.110.10">
    <property type="entry name" value="Butyryl-CoA Dehydrogenase, subunit A, domain 2"/>
    <property type="match status" value="1"/>
</dbReference>
<gene>
    <name evidence="10" type="ORF">GCM10012284_05780</name>
</gene>
<feature type="domain" description="Acyl-CoA oxidase/dehydrogenase middle" evidence="8">
    <location>
        <begin position="124"/>
        <end position="211"/>
    </location>
</feature>
<evidence type="ECO:0000259" key="7">
    <source>
        <dbReference type="Pfam" id="PF00441"/>
    </source>
</evidence>
<comment type="similarity">
    <text evidence="2 6">Belongs to the acyl-CoA dehydrogenase family.</text>
</comment>
<name>A0A8J3FMB3_9ACTN</name>
<evidence type="ECO:0000256" key="1">
    <source>
        <dbReference type="ARBA" id="ARBA00001974"/>
    </source>
</evidence>
<dbReference type="InterPro" id="IPR013786">
    <property type="entry name" value="AcylCoA_DH/ox_N"/>
</dbReference>
<dbReference type="InterPro" id="IPR009100">
    <property type="entry name" value="AcylCoA_DH/oxidase_NM_dom_sf"/>
</dbReference>
<evidence type="ECO:0000259" key="8">
    <source>
        <dbReference type="Pfam" id="PF02770"/>
    </source>
</evidence>
<dbReference type="GO" id="GO:0050660">
    <property type="term" value="F:flavin adenine dinucleotide binding"/>
    <property type="evidence" value="ECO:0007669"/>
    <property type="project" value="InterPro"/>
</dbReference>
<dbReference type="InterPro" id="IPR036250">
    <property type="entry name" value="AcylCo_DH-like_C"/>
</dbReference>
<reference evidence="10" key="1">
    <citation type="journal article" date="2014" name="Int. J. Syst. Evol. Microbiol.">
        <title>Complete genome sequence of Corynebacterium casei LMG S-19264T (=DSM 44701T), isolated from a smear-ripened cheese.</title>
        <authorList>
            <consortium name="US DOE Joint Genome Institute (JGI-PGF)"/>
            <person name="Walter F."/>
            <person name="Albersmeier A."/>
            <person name="Kalinowski J."/>
            <person name="Ruckert C."/>
        </authorList>
    </citation>
    <scope>NUCLEOTIDE SEQUENCE</scope>
    <source>
        <strain evidence="10">CGMCC 4.7299</strain>
    </source>
</reference>
<dbReference type="GO" id="GO:0003995">
    <property type="term" value="F:acyl-CoA dehydrogenase activity"/>
    <property type="evidence" value="ECO:0007669"/>
    <property type="project" value="TreeGrafter"/>
</dbReference>
<dbReference type="SUPFAM" id="SSF47203">
    <property type="entry name" value="Acyl-CoA dehydrogenase C-terminal domain-like"/>
    <property type="match status" value="1"/>
</dbReference>
<keyword evidence="3 6" id="KW-0285">Flavoprotein</keyword>
<dbReference type="InterPro" id="IPR046373">
    <property type="entry name" value="Acyl-CoA_Oxase/DH_mid-dom_sf"/>
</dbReference>
<sequence>MQLVFTPEQEELREAVRRFFAAKSSSAAVRALMEDATGYDAAVWKQMATQLGVQGIAIPERFGGSGFSFVELAVVLEEAGRALLAAPLFSSAVLAAYAILDSGDEAAAGELLPGIADGTRIGTLACTEDSGQWDLGALTLPATADGAGWRLSGVKSFVVDGHAADLLVVAARTPNGLSLFAVDGSAPGLGRTALPTLDQTRKLARIVFDDVPARLVGADGGAAAALTRTLDKAVLALAAEQVGGAQRVLEMAVDYAKVRHQFGRPIGSFQAIKHKAAEMLLRVESAKAAAYYGAWAVADDSEEVPAMASLAKAYCSEAYFFAAAENIQIHGGVGFTWEHDAHLYFKRAKSSQMFLGDGTFHRERLLQRIGV</sequence>
<keyword evidence="5 6" id="KW-0560">Oxidoreductase</keyword>
<evidence type="ECO:0000313" key="11">
    <source>
        <dbReference type="Proteomes" id="UP000656042"/>
    </source>
</evidence>
<dbReference type="Pfam" id="PF02771">
    <property type="entry name" value="Acyl-CoA_dh_N"/>
    <property type="match status" value="1"/>
</dbReference>
<dbReference type="SUPFAM" id="SSF56645">
    <property type="entry name" value="Acyl-CoA dehydrogenase NM domain-like"/>
    <property type="match status" value="1"/>
</dbReference>
<dbReference type="InterPro" id="IPR037069">
    <property type="entry name" value="AcylCoA_DH/ox_N_sf"/>
</dbReference>